<dbReference type="Pfam" id="PF10358">
    <property type="entry name" value="NT-C2"/>
    <property type="match status" value="1"/>
</dbReference>
<evidence type="ECO:0000259" key="2">
    <source>
        <dbReference type="PROSITE" id="PS51840"/>
    </source>
</evidence>
<feature type="domain" description="C2 NT-type" evidence="2">
    <location>
        <begin position="15"/>
        <end position="153"/>
    </location>
</feature>
<reference evidence="3 4" key="1">
    <citation type="journal article" date="2018" name="Mol. Biol. Evol.">
        <title>Analysis of the draft genome of the red seaweed Gracilariopsis chorda provides insights into genome size evolution in Rhodophyta.</title>
        <authorList>
            <person name="Lee J."/>
            <person name="Yang E.C."/>
            <person name="Graf L."/>
            <person name="Yang J.H."/>
            <person name="Qiu H."/>
            <person name="Zel Zion U."/>
            <person name="Chan C.X."/>
            <person name="Stephens T.G."/>
            <person name="Weber A.P.M."/>
            <person name="Boo G.H."/>
            <person name="Boo S.M."/>
            <person name="Kim K.M."/>
            <person name="Shin Y."/>
            <person name="Jung M."/>
            <person name="Lee S.J."/>
            <person name="Yim H.S."/>
            <person name="Lee J.H."/>
            <person name="Bhattacharya D."/>
            <person name="Yoon H.S."/>
        </authorList>
    </citation>
    <scope>NUCLEOTIDE SEQUENCE [LARGE SCALE GENOMIC DNA]</scope>
    <source>
        <strain evidence="3 4">SKKU-2015</strain>
        <tissue evidence="3">Whole body</tissue>
    </source>
</reference>
<dbReference type="AlphaFoldDB" id="A0A2V3J5V3"/>
<evidence type="ECO:0000313" key="4">
    <source>
        <dbReference type="Proteomes" id="UP000247409"/>
    </source>
</evidence>
<sequence length="331" mass="37217">MRRSSSKLITRARSLRNVSKVPFKFKFDFLIEIVDKLAAQGDIVVVWERSNNKIHSTKPVRIDKKTRKANFNNEQIAADLTLFKSQPSERRFQEKVVKLAVKQNNADGKTLGKIHLNLADYAEIPSGSKRISAELTNGAILIATVQCQFTSMGKAIQNKTNKSETSDGSQEDELEDDVDSEANSVSADEAPATFLKNKLKIARAGSKKLIGRSATKNKGDEENSMDAANGVDNPSMEKLRKENQRLRKQLEDAERNGHTSLDPKQADVTKLLRNEVRELRSALAREPIYSDVVKELKEAKMALAMLHLEKEEVVLELMKYQRGEHTPRKCT</sequence>
<dbReference type="OrthoDB" id="3681at2759"/>
<dbReference type="EMBL" id="NBIV01000002">
    <property type="protein sequence ID" value="PXF49808.1"/>
    <property type="molecule type" value="Genomic_DNA"/>
</dbReference>
<dbReference type="InterPro" id="IPR019448">
    <property type="entry name" value="NT-C2"/>
</dbReference>
<accession>A0A2V3J5V3</accession>
<feature type="region of interest" description="Disordered" evidence="1">
    <location>
        <begin position="212"/>
        <end position="235"/>
    </location>
</feature>
<evidence type="ECO:0000313" key="3">
    <source>
        <dbReference type="EMBL" id="PXF49808.1"/>
    </source>
</evidence>
<feature type="compositionally biased region" description="Acidic residues" evidence="1">
    <location>
        <begin position="169"/>
        <end position="180"/>
    </location>
</feature>
<protein>
    <recommendedName>
        <fullName evidence="2">C2 NT-type domain-containing protein</fullName>
    </recommendedName>
</protein>
<gene>
    <name evidence="3" type="ORF">BWQ96_00460</name>
</gene>
<name>A0A2V3J5V3_9FLOR</name>
<dbReference type="PROSITE" id="PS51840">
    <property type="entry name" value="C2_NT"/>
    <property type="match status" value="1"/>
</dbReference>
<proteinExistence type="predicted"/>
<dbReference type="Proteomes" id="UP000247409">
    <property type="component" value="Unassembled WGS sequence"/>
</dbReference>
<keyword evidence="4" id="KW-1185">Reference proteome</keyword>
<comment type="caution">
    <text evidence="3">The sequence shown here is derived from an EMBL/GenBank/DDBJ whole genome shotgun (WGS) entry which is preliminary data.</text>
</comment>
<feature type="region of interest" description="Disordered" evidence="1">
    <location>
        <begin position="157"/>
        <end position="189"/>
    </location>
</feature>
<evidence type="ECO:0000256" key="1">
    <source>
        <dbReference type="SAM" id="MobiDB-lite"/>
    </source>
</evidence>
<organism evidence="3 4">
    <name type="scientific">Gracilariopsis chorda</name>
    <dbReference type="NCBI Taxonomy" id="448386"/>
    <lineage>
        <taxon>Eukaryota</taxon>
        <taxon>Rhodophyta</taxon>
        <taxon>Florideophyceae</taxon>
        <taxon>Rhodymeniophycidae</taxon>
        <taxon>Gracilariales</taxon>
        <taxon>Gracilariaceae</taxon>
        <taxon>Gracilariopsis</taxon>
    </lineage>
</organism>